<evidence type="ECO:0000256" key="11">
    <source>
        <dbReference type="PIRNR" id="PIRNR000447"/>
    </source>
</evidence>
<evidence type="ECO:0000259" key="14">
    <source>
        <dbReference type="PROSITE" id="PS52004"/>
    </source>
</evidence>
<dbReference type="InterPro" id="IPR017568">
    <property type="entry name" value="3-oxoacyl-ACP_synth-2"/>
</dbReference>
<dbReference type="NCBIfam" id="NF005589">
    <property type="entry name" value="PRK07314.1"/>
    <property type="match status" value="1"/>
</dbReference>
<organism evidence="15 16">
    <name type="scientific">Candidatus Scalindua brodae</name>
    <dbReference type="NCBI Taxonomy" id="237368"/>
    <lineage>
        <taxon>Bacteria</taxon>
        <taxon>Pseudomonadati</taxon>
        <taxon>Planctomycetota</taxon>
        <taxon>Candidatus Brocadiia</taxon>
        <taxon>Candidatus Brocadiales</taxon>
        <taxon>Candidatus Scalinduaceae</taxon>
        <taxon>Candidatus Scalindua</taxon>
    </lineage>
</organism>
<reference evidence="15 16" key="1">
    <citation type="submission" date="2014-10" db="EMBL/GenBank/DDBJ databases">
        <title>Draft genome of anammox bacterium scalindua brodae, obtained using differential coverage binning of sequence data from two enrichment reactors.</title>
        <authorList>
            <person name="Speth D.R."/>
            <person name="Russ L."/>
            <person name="Kartal B."/>
            <person name="Op den Camp H.J."/>
            <person name="Dutilh B.E."/>
            <person name="Jetten M.S."/>
        </authorList>
    </citation>
    <scope>NUCLEOTIDE SEQUENCE [LARGE SCALE GENOMIC DNA]</scope>
    <source>
        <strain evidence="15">RU1</strain>
    </source>
</reference>
<name>A0A0B0ELM4_9BACT</name>
<feature type="active site" description="For beta-ketoacyl synthase activity" evidence="12">
    <location>
        <position position="163"/>
    </location>
</feature>
<protein>
    <recommendedName>
        <fullName evidence="4 11">3-oxoacyl-[acyl-carrier-protein] synthase 2</fullName>
        <ecNumber evidence="3 11">2.3.1.179</ecNumber>
    </recommendedName>
</protein>
<comment type="catalytic activity">
    <reaction evidence="11">
        <text>(9Z)-hexadecenoyl-[ACP] + malonyl-[ACP] + H(+) = 3-oxo-(11Z)-octadecenoyl-[ACP] + holo-[ACP] + CO2</text>
        <dbReference type="Rhea" id="RHEA:55040"/>
        <dbReference type="Rhea" id="RHEA-COMP:9623"/>
        <dbReference type="Rhea" id="RHEA-COMP:9685"/>
        <dbReference type="Rhea" id="RHEA-COMP:10800"/>
        <dbReference type="Rhea" id="RHEA-COMP:14074"/>
        <dbReference type="ChEBI" id="CHEBI:15378"/>
        <dbReference type="ChEBI" id="CHEBI:16526"/>
        <dbReference type="ChEBI" id="CHEBI:64479"/>
        <dbReference type="ChEBI" id="CHEBI:78449"/>
        <dbReference type="ChEBI" id="CHEBI:83989"/>
        <dbReference type="ChEBI" id="CHEBI:138538"/>
        <dbReference type="EC" id="2.3.1.179"/>
    </reaction>
</comment>
<dbReference type="GO" id="GO:0006633">
    <property type="term" value="P:fatty acid biosynthetic process"/>
    <property type="evidence" value="ECO:0007669"/>
    <property type="project" value="UniProtKB-UniRule"/>
</dbReference>
<dbReference type="InterPro" id="IPR014031">
    <property type="entry name" value="Ketoacyl_synth_C"/>
</dbReference>
<evidence type="ECO:0000313" key="15">
    <source>
        <dbReference type="EMBL" id="KHE91600.1"/>
    </source>
</evidence>
<dbReference type="PROSITE" id="PS52004">
    <property type="entry name" value="KS3_2"/>
    <property type="match status" value="1"/>
</dbReference>
<keyword evidence="9 11" id="KW-0275">Fatty acid biosynthesis</keyword>
<comment type="caution">
    <text evidence="15">The sequence shown here is derived from an EMBL/GenBank/DDBJ whole genome shotgun (WGS) entry which is preliminary data.</text>
</comment>
<evidence type="ECO:0000256" key="4">
    <source>
        <dbReference type="ARBA" id="ARBA00014657"/>
    </source>
</evidence>
<evidence type="ECO:0000256" key="1">
    <source>
        <dbReference type="ARBA" id="ARBA00005194"/>
    </source>
</evidence>
<evidence type="ECO:0000256" key="5">
    <source>
        <dbReference type="ARBA" id="ARBA00022516"/>
    </source>
</evidence>
<comment type="pathway">
    <text evidence="1 11">Lipid metabolism; fatty acid biosynthesis.</text>
</comment>
<proteinExistence type="inferred from homology"/>
<dbReference type="GO" id="GO:0004315">
    <property type="term" value="F:3-oxoacyl-[acyl-carrier-protein] synthase activity"/>
    <property type="evidence" value="ECO:0007669"/>
    <property type="project" value="UniProtKB-UniRule"/>
</dbReference>
<evidence type="ECO:0000256" key="12">
    <source>
        <dbReference type="PIRSR" id="PIRSR000447-1"/>
    </source>
</evidence>
<keyword evidence="7" id="KW-0276">Fatty acid metabolism</keyword>
<keyword evidence="6 11" id="KW-0808">Transferase</keyword>
<dbReference type="FunFam" id="3.40.47.10:FF:000009">
    <property type="entry name" value="3-oxoacyl-[acyl-carrier-protein] synthase 2"/>
    <property type="match status" value="1"/>
</dbReference>
<dbReference type="InterPro" id="IPR014030">
    <property type="entry name" value="Ketoacyl_synth_N"/>
</dbReference>
<evidence type="ECO:0000256" key="7">
    <source>
        <dbReference type="ARBA" id="ARBA00022832"/>
    </source>
</evidence>
<comment type="catalytic activity">
    <reaction evidence="11">
        <text>a fatty acyl-[ACP] + malonyl-[ACP] + H(+) = a 3-oxoacyl-[ACP] + holo-[ACP] + CO2</text>
        <dbReference type="Rhea" id="RHEA:22836"/>
        <dbReference type="Rhea" id="RHEA-COMP:9623"/>
        <dbReference type="Rhea" id="RHEA-COMP:9685"/>
        <dbReference type="Rhea" id="RHEA-COMP:9916"/>
        <dbReference type="Rhea" id="RHEA-COMP:14125"/>
        <dbReference type="ChEBI" id="CHEBI:15378"/>
        <dbReference type="ChEBI" id="CHEBI:16526"/>
        <dbReference type="ChEBI" id="CHEBI:64479"/>
        <dbReference type="ChEBI" id="CHEBI:78449"/>
        <dbReference type="ChEBI" id="CHEBI:78776"/>
        <dbReference type="ChEBI" id="CHEBI:138651"/>
    </reaction>
</comment>
<evidence type="ECO:0000256" key="3">
    <source>
        <dbReference type="ARBA" id="ARBA00012356"/>
    </source>
</evidence>
<dbReference type="Pfam" id="PF00109">
    <property type="entry name" value="ketoacyl-synt"/>
    <property type="match status" value="1"/>
</dbReference>
<sequence length="413" mass="44147">MGLRVAITGLGAITPVGYEKDLLWESLCNGKSGIANITAFDTADHDVLIAGEAAGFDPSKWFDKKEERRLDRFSQFAVASATLALEDSGVDLDEMNREKVGAIIGTGIGGIIEIEAQHKVLLERGPSRVSPFMITKLMANAAPGYIAIKFGLQAANFSVITACASGAHAIVEAFRIVQRGEADVMFAGGTEATITPLCVSAFNNMKALSTRNEEPQKASRPFDRDRNGFVISEGSGIIILEEMENAKKRGAHIYAEMLGFAMSDDGHHITAPHPEGAGACIAMRNALKDAKLNTEQISYINAHATSTHLGDMVEINAIKKVFGDHVNNISVSSTKSMLGHQLGASGGVEALICSLVLDKNVMPPTINYENPDPDCDGIDFVPNEAKERSVENVMSNSFGFGGHNVSIILGKVR</sequence>
<dbReference type="Pfam" id="PF02801">
    <property type="entry name" value="Ketoacyl-synt_C"/>
    <property type="match status" value="1"/>
</dbReference>
<dbReference type="InterPro" id="IPR020841">
    <property type="entry name" value="PKS_Beta-ketoAc_synthase_dom"/>
</dbReference>
<evidence type="ECO:0000256" key="6">
    <source>
        <dbReference type="ARBA" id="ARBA00022679"/>
    </source>
</evidence>
<dbReference type="AlphaFoldDB" id="A0A0B0ELM4"/>
<accession>A0A0B0ELM4</accession>
<evidence type="ECO:0000256" key="10">
    <source>
        <dbReference type="ARBA" id="ARBA00023315"/>
    </source>
</evidence>
<dbReference type="SMART" id="SM00825">
    <property type="entry name" value="PKS_KS"/>
    <property type="match status" value="1"/>
</dbReference>
<evidence type="ECO:0000256" key="8">
    <source>
        <dbReference type="ARBA" id="ARBA00023098"/>
    </source>
</evidence>
<dbReference type="InterPro" id="IPR000794">
    <property type="entry name" value="Beta-ketoacyl_synthase"/>
</dbReference>
<dbReference type="NCBIfam" id="TIGR03150">
    <property type="entry name" value="fabF"/>
    <property type="match status" value="1"/>
</dbReference>
<comment type="function">
    <text evidence="11">Involved in the type II fatty acid elongation cycle. Catalyzes the elongation of a wide range of acyl-ACP by the addition of two carbons from malonyl-ACP to an acyl acceptor. Can efficiently catalyze the conversion of palmitoleoyl-ACP (cis-hexadec-9-enoyl-ACP) to cis-vaccenoyl-ACP (cis-octadec-11-enoyl-ACP), an essential step in the thermal regulation of fatty acid composition.</text>
</comment>
<dbReference type="eggNOG" id="COG0304">
    <property type="taxonomic scope" value="Bacteria"/>
</dbReference>
<dbReference type="GO" id="GO:0005829">
    <property type="term" value="C:cytosol"/>
    <property type="evidence" value="ECO:0007669"/>
    <property type="project" value="TreeGrafter"/>
</dbReference>
<keyword evidence="5 11" id="KW-0444">Lipid biosynthesis</keyword>
<dbReference type="EC" id="2.3.1.179" evidence="3 11"/>
<dbReference type="PANTHER" id="PTHR11712">
    <property type="entry name" value="POLYKETIDE SYNTHASE-RELATED"/>
    <property type="match status" value="1"/>
</dbReference>
<evidence type="ECO:0000313" key="16">
    <source>
        <dbReference type="Proteomes" id="UP000030652"/>
    </source>
</evidence>
<evidence type="ECO:0000256" key="2">
    <source>
        <dbReference type="ARBA" id="ARBA00008467"/>
    </source>
</evidence>
<dbReference type="InterPro" id="IPR016039">
    <property type="entry name" value="Thiolase-like"/>
</dbReference>
<dbReference type="PATRIC" id="fig|237368.3.peg.2870"/>
<dbReference type="UniPathway" id="UPA00094"/>
<comment type="similarity">
    <text evidence="2 11 13">Belongs to the thiolase-like superfamily. Beta-ketoacyl-ACP synthases family.</text>
</comment>
<dbReference type="EMBL" id="JRYO01000189">
    <property type="protein sequence ID" value="KHE91600.1"/>
    <property type="molecule type" value="Genomic_DNA"/>
</dbReference>
<feature type="domain" description="Ketosynthase family 3 (KS3)" evidence="14">
    <location>
        <begin position="2"/>
        <end position="411"/>
    </location>
</feature>
<gene>
    <name evidence="15" type="primary">fabF_2</name>
    <name evidence="15" type="ORF">SCABRO_02654</name>
</gene>
<dbReference type="PANTHER" id="PTHR11712:SF336">
    <property type="entry name" value="3-OXOACYL-[ACYL-CARRIER-PROTEIN] SYNTHASE, MITOCHONDRIAL"/>
    <property type="match status" value="1"/>
</dbReference>
<dbReference type="Gene3D" id="3.40.47.10">
    <property type="match status" value="1"/>
</dbReference>
<keyword evidence="8" id="KW-0443">Lipid metabolism</keyword>
<dbReference type="PIRSF" id="PIRSF000447">
    <property type="entry name" value="KAS_II"/>
    <property type="match status" value="1"/>
</dbReference>
<evidence type="ECO:0000256" key="13">
    <source>
        <dbReference type="RuleBase" id="RU003694"/>
    </source>
</evidence>
<dbReference type="Proteomes" id="UP000030652">
    <property type="component" value="Unassembled WGS sequence"/>
</dbReference>
<dbReference type="SUPFAM" id="SSF53901">
    <property type="entry name" value="Thiolase-like"/>
    <property type="match status" value="2"/>
</dbReference>
<keyword evidence="10 11" id="KW-0012">Acyltransferase</keyword>
<evidence type="ECO:0000256" key="9">
    <source>
        <dbReference type="ARBA" id="ARBA00023160"/>
    </source>
</evidence>
<dbReference type="CDD" id="cd00834">
    <property type="entry name" value="KAS_I_II"/>
    <property type="match status" value="1"/>
</dbReference>